<dbReference type="SUPFAM" id="SSF51445">
    <property type="entry name" value="(Trans)glycosidases"/>
    <property type="match status" value="1"/>
</dbReference>
<accession>A0A0F7W128</accession>
<organism evidence="4 5">
    <name type="scientific">Streptomyces leeuwenhoekii</name>
    <dbReference type="NCBI Taxonomy" id="1437453"/>
    <lineage>
        <taxon>Bacteria</taxon>
        <taxon>Bacillati</taxon>
        <taxon>Actinomycetota</taxon>
        <taxon>Actinomycetes</taxon>
        <taxon>Kitasatosporales</taxon>
        <taxon>Streptomycetaceae</taxon>
        <taxon>Streptomyces</taxon>
    </lineage>
</organism>
<dbReference type="GO" id="GO:0046872">
    <property type="term" value="F:metal ion binding"/>
    <property type="evidence" value="ECO:0007669"/>
    <property type="project" value="UniProtKB-KW"/>
</dbReference>
<dbReference type="Proteomes" id="UP000035016">
    <property type="component" value="Chromosome Chromosome"/>
</dbReference>
<evidence type="ECO:0000256" key="2">
    <source>
        <dbReference type="ARBA" id="ARBA00022723"/>
    </source>
</evidence>
<dbReference type="PANTHER" id="PTHR10357">
    <property type="entry name" value="ALPHA-AMYLASE FAMILY MEMBER"/>
    <property type="match status" value="1"/>
</dbReference>
<dbReference type="PANTHER" id="PTHR10357:SF215">
    <property type="entry name" value="ALPHA-AMYLASE 1"/>
    <property type="match status" value="1"/>
</dbReference>
<keyword evidence="2" id="KW-0479">Metal-binding</keyword>
<dbReference type="EMBL" id="LN831790">
    <property type="protein sequence ID" value="CQR65680.1"/>
    <property type="molecule type" value="Genomic_DNA"/>
</dbReference>
<evidence type="ECO:0000313" key="5">
    <source>
        <dbReference type="Proteomes" id="UP000035016"/>
    </source>
</evidence>
<evidence type="ECO:0000256" key="3">
    <source>
        <dbReference type="ARBA" id="ARBA00022729"/>
    </source>
</evidence>
<dbReference type="InterPro" id="IPR017853">
    <property type="entry name" value="GH"/>
</dbReference>
<proteinExistence type="predicted"/>
<evidence type="ECO:0000313" key="4">
    <source>
        <dbReference type="EMBL" id="CQR65680.1"/>
    </source>
</evidence>
<comment type="cofactor">
    <cofactor evidence="1">
        <name>Ca(2+)</name>
        <dbReference type="ChEBI" id="CHEBI:29108"/>
    </cofactor>
</comment>
<evidence type="ECO:0000256" key="1">
    <source>
        <dbReference type="ARBA" id="ARBA00001913"/>
    </source>
</evidence>
<gene>
    <name evidence="4" type="primary">sle_62250</name>
</gene>
<keyword evidence="3" id="KW-0732">Signal</keyword>
<sequence>MPGPPRAGPNKSSTRYAGGTDAWAENMSLMWTFRGIPTLYYGSETEFQAGARMDCGPSCPLSPTGRAYYGDRLEGTVTASGFGQVSSASGAVATTLQAPLAKHVQRLNRIRRAVPALQMGQYSTDRISGDMAYKRRYTDTATGVDSFALVTVSGGATYQDIPDGTYKDAVTGDVRTVTDGTLSVAARGKGNLRVYVLDLGGKNAAPGKAGTDGPYLK</sequence>
<dbReference type="KEGG" id="sle:sle_62250"/>
<reference evidence="4 5" key="1">
    <citation type="submission" date="2015-02" db="EMBL/GenBank/DDBJ databases">
        <authorList>
            <person name="Gomez-Escribano P.J."/>
        </authorList>
    </citation>
    <scope>NUCLEOTIDE SEQUENCE [LARGE SCALE GENOMIC DNA]</scope>
    <source>
        <strain evidence="5">C34 (DSM 42122 / NRRL B-24963)</strain>
    </source>
</reference>
<dbReference type="AlphaFoldDB" id="A0A0F7W128"/>
<name>A0A0F7W128_STRLW</name>
<protein>
    <submittedName>
        <fullName evidence="4">Alpha Amylase Catalytic Region</fullName>
    </submittedName>
</protein>